<dbReference type="AlphaFoldDB" id="A0A239GKF2"/>
<dbReference type="RefSeq" id="WP_089316635.1">
    <property type="nucleotide sequence ID" value="NZ_FZNP01000025.1"/>
</dbReference>
<dbReference type="Proteomes" id="UP000198420">
    <property type="component" value="Unassembled WGS sequence"/>
</dbReference>
<feature type="compositionally biased region" description="Polar residues" evidence="1">
    <location>
        <begin position="199"/>
        <end position="208"/>
    </location>
</feature>
<evidence type="ECO:0000256" key="2">
    <source>
        <dbReference type="SAM" id="SignalP"/>
    </source>
</evidence>
<feature type="region of interest" description="Disordered" evidence="1">
    <location>
        <begin position="104"/>
        <end position="124"/>
    </location>
</feature>
<feature type="chain" id="PRO_5012895978" description="Neocarzinostatin family protein" evidence="2">
    <location>
        <begin position="28"/>
        <end position="235"/>
    </location>
</feature>
<name>A0A239GKF2_9ACTN</name>
<accession>A0A239GKF2</accession>
<proteinExistence type="predicted"/>
<sequence length="235" mass="23803">MKAPIRLAAPLAAASAALALTAPAALAATTTIRQETATGTPYSGNWQVATVGALAFSVNYLGVKVTGSCDGAQLRGTVQSSGAGELTAASIGACRTSNGLSSPATDLDLGQMPDKSGNVAYDPVSGGRDGTLSINGGLRFKMEGKILGVTVTCYYGFRTGSTDGLRFDVYNRDNPNRPLPNQDDAQGKADGITLVRQSGSSGLCPSNGTGSGSAIARGETTPGSGVFDRKLYLTS</sequence>
<evidence type="ECO:0000256" key="1">
    <source>
        <dbReference type="SAM" id="MobiDB-lite"/>
    </source>
</evidence>
<reference evidence="4" key="1">
    <citation type="submission" date="2017-06" db="EMBL/GenBank/DDBJ databases">
        <authorList>
            <person name="Varghese N."/>
            <person name="Submissions S."/>
        </authorList>
    </citation>
    <scope>NUCLEOTIDE SEQUENCE [LARGE SCALE GENOMIC DNA]</scope>
    <source>
        <strain evidence="4">DSM 44485</strain>
    </source>
</reference>
<dbReference type="OrthoDB" id="3481601at2"/>
<feature type="region of interest" description="Disordered" evidence="1">
    <location>
        <begin position="199"/>
        <end position="221"/>
    </location>
</feature>
<organism evidence="3 4">
    <name type="scientific">Actinomadura mexicana</name>
    <dbReference type="NCBI Taxonomy" id="134959"/>
    <lineage>
        <taxon>Bacteria</taxon>
        <taxon>Bacillati</taxon>
        <taxon>Actinomycetota</taxon>
        <taxon>Actinomycetes</taxon>
        <taxon>Streptosporangiales</taxon>
        <taxon>Thermomonosporaceae</taxon>
        <taxon>Actinomadura</taxon>
    </lineage>
</organism>
<keyword evidence="2" id="KW-0732">Signal</keyword>
<keyword evidence="4" id="KW-1185">Reference proteome</keyword>
<evidence type="ECO:0008006" key="5">
    <source>
        <dbReference type="Google" id="ProtNLM"/>
    </source>
</evidence>
<protein>
    <recommendedName>
        <fullName evidence="5">Neocarzinostatin family protein</fullName>
    </recommendedName>
</protein>
<evidence type="ECO:0000313" key="3">
    <source>
        <dbReference type="EMBL" id="SNS69355.1"/>
    </source>
</evidence>
<evidence type="ECO:0000313" key="4">
    <source>
        <dbReference type="Proteomes" id="UP000198420"/>
    </source>
</evidence>
<dbReference type="EMBL" id="FZNP01000025">
    <property type="protein sequence ID" value="SNS69355.1"/>
    <property type="molecule type" value="Genomic_DNA"/>
</dbReference>
<feature type="signal peptide" evidence="2">
    <location>
        <begin position="1"/>
        <end position="27"/>
    </location>
</feature>
<gene>
    <name evidence="3" type="ORF">SAMN06265355_1255</name>
</gene>